<dbReference type="AlphaFoldDB" id="A3V9H4"/>
<evidence type="ECO:0000313" key="2">
    <source>
        <dbReference type="EMBL" id="EAQ14565.1"/>
    </source>
</evidence>
<keyword evidence="3" id="KW-1185">Reference proteome</keyword>
<reference evidence="2 3" key="1">
    <citation type="journal article" date="2010" name="J. Bacteriol.">
        <title>Genome sequences of Pelagibaca bermudensis HTCC2601T and Maritimibacter alkaliphilus HTCC2654T, the type strains of two marine Roseobacter genera.</title>
        <authorList>
            <person name="Thrash J.C."/>
            <person name="Cho J.C."/>
            <person name="Ferriera S."/>
            <person name="Johnson J."/>
            <person name="Vergin K.L."/>
            <person name="Giovannoni S.J."/>
        </authorList>
    </citation>
    <scope>NUCLEOTIDE SEQUENCE [LARGE SCALE GENOMIC DNA]</scope>
    <source>
        <strain evidence="2 3">HTCC2654</strain>
    </source>
</reference>
<evidence type="ECO:0000313" key="3">
    <source>
        <dbReference type="Proteomes" id="UP000002931"/>
    </source>
</evidence>
<organism evidence="2 3">
    <name type="scientific">Maritimibacter alkaliphilus HTCC2654</name>
    <dbReference type="NCBI Taxonomy" id="314271"/>
    <lineage>
        <taxon>Bacteria</taxon>
        <taxon>Pseudomonadati</taxon>
        <taxon>Pseudomonadota</taxon>
        <taxon>Alphaproteobacteria</taxon>
        <taxon>Rhodobacterales</taxon>
        <taxon>Roseobacteraceae</taxon>
        <taxon>Maritimibacter</taxon>
    </lineage>
</organism>
<comment type="caution">
    <text evidence="2">The sequence shown here is derived from an EMBL/GenBank/DDBJ whole genome shotgun (WGS) entry which is preliminary data.</text>
</comment>
<protein>
    <submittedName>
        <fullName evidence="2">Integration host factor beta subunit</fullName>
    </submittedName>
</protein>
<evidence type="ECO:0000256" key="1">
    <source>
        <dbReference type="SAM" id="Phobius"/>
    </source>
</evidence>
<accession>A3V9H4</accession>
<feature type="transmembrane region" description="Helical" evidence="1">
    <location>
        <begin position="41"/>
        <end position="59"/>
    </location>
</feature>
<dbReference type="HOGENOM" id="CLU_2844696_0_0_5"/>
<feature type="transmembrane region" description="Helical" evidence="1">
    <location>
        <begin position="14"/>
        <end position="35"/>
    </location>
</feature>
<dbReference type="EMBL" id="AAMT01000001">
    <property type="protein sequence ID" value="EAQ14565.1"/>
    <property type="molecule type" value="Genomic_DNA"/>
</dbReference>
<gene>
    <name evidence="2" type="ORF">RB2654_18318</name>
</gene>
<keyword evidence="1" id="KW-0472">Membrane</keyword>
<keyword evidence="1" id="KW-1133">Transmembrane helix</keyword>
<name>A3V9H4_9RHOB</name>
<dbReference type="Proteomes" id="UP000002931">
    <property type="component" value="Unassembled WGS sequence"/>
</dbReference>
<dbReference type="STRING" id="314271.RB2654_18318"/>
<sequence>MVQEGRMRQKRKEWMGVVGALGLAAFLLGLFGGIYSLGMAIALSVSVWAVGATLVLALTDPPEGD</sequence>
<keyword evidence="1" id="KW-0812">Transmembrane</keyword>
<proteinExistence type="predicted"/>